<evidence type="ECO:0000313" key="5">
    <source>
        <dbReference type="Proteomes" id="UP001642409"/>
    </source>
</evidence>
<name>A0AA86TP00_9EUKA</name>
<comment type="caution">
    <text evidence="3">The sequence shown here is derived from an EMBL/GenBank/DDBJ whole genome shotgun (WGS) entry which is preliminary data.</text>
</comment>
<feature type="domain" description="GP-PDE" evidence="2">
    <location>
        <begin position="192"/>
        <end position="448"/>
    </location>
</feature>
<evidence type="ECO:0000313" key="3">
    <source>
        <dbReference type="EMBL" id="CAI9923426.1"/>
    </source>
</evidence>
<dbReference type="SUPFAM" id="SSF51695">
    <property type="entry name" value="PLC-like phosphodiesterases"/>
    <property type="match status" value="1"/>
</dbReference>
<gene>
    <name evidence="3" type="ORF">HINF_LOCUS11071</name>
    <name evidence="4" type="ORF">HINF_LOCUS6338</name>
</gene>
<dbReference type="AlphaFoldDB" id="A0AA86TP00"/>
<dbReference type="PANTHER" id="PTHR22958:SF1">
    <property type="entry name" value="GLYCEROPHOSPHOCHOLINE PHOSPHODIESTERASE GPCPD1"/>
    <property type="match status" value="1"/>
</dbReference>
<accession>A0AA86TP00</accession>
<dbReference type="GO" id="GO:0046475">
    <property type="term" value="P:glycerophospholipid catabolic process"/>
    <property type="evidence" value="ECO:0007669"/>
    <property type="project" value="TreeGrafter"/>
</dbReference>
<proteinExistence type="predicted"/>
<reference evidence="3" key="1">
    <citation type="submission" date="2023-06" db="EMBL/GenBank/DDBJ databases">
        <authorList>
            <person name="Kurt Z."/>
        </authorList>
    </citation>
    <scope>NUCLEOTIDE SEQUENCE</scope>
</reference>
<keyword evidence="1" id="KW-0378">Hydrolase</keyword>
<dbReference type="GO" id="GO:0008081">
    <property type="term" value="F:phosphoric diester hydrolase activity"/>
    <property type="evidence" value="ECO:0007669"/>
    <property type="project" value="InterPro"/>
</dbReference>
<dbReference type="InterPro" id="IPR017946">
    <property type="entry name" value="PLC-like_Pdiesterase_TIM-brl"/>
</dbReference>
<keyword evidence="5" id="KW-1185">Reference proteome</keyword>
<organism evidence="3">
    <name type="scientific">Hexamita inflata</name>
    <dbReference type="NCBI Taxonomy" id="28002"/>
    <lineage>
        <taxon>Eukaryota</taxon>
        <taxon>Metamonada</taxon>
        <taxon>Diplomonadida</taxon>
        <taxon>Hexamitidae</taxon>
        <taxon>Hexamitinae</taxon>
        <taxon>Hexamita</taxon>
    </lineage>
</organism>
<dbReference type="EMBL" id="CAXDID020000012">
    <property type="protein sequence ID" value="CAL5980769.1"/>
    <property type="molecule type" value="Genomic_DNA"/>
</dbReference>
<reference evidence="4 5" key="2">
    <citation type="submission" date="2024-07" db="EMBL/GenBank/DDBJ databases">
        <authorList>
            <person name="Akdeniz Z."/>
        </authorList>
    </citation>
    <scope>NUCLEOTIDE SEQUENCE [LARGE SCALE GENOMIC DNA]</scope>
</reference>
<evidence type="ECO:0000259" key="2">
    <source>
        <dbReference type="PROSITE" id="PS51704"/>
    </source>
</evidence>
<dbReference type="Proteomes" id="UP001642409">
    <property type="component" value="Unassembled WGS sequence"/>
</dbReference>
<dbReference type="Pfam" id="PF03009">
    <property type="entry name" value="GDPD"/>
    <property type="match status" value="1"/>
</dbReference>
<dbReference type="EMBL" id="CATOUU010000279">
    <property type="protein sequence ID" value="CAI9923426.1"/>
    <property type="molecule type" value="Genomic_DNA"/>
</dbReference>
<dbReference type="PANTHER" id="PTHR22958">
    <property type="entry name" value="GLYCEROPHOSPHORYL DIESTER PHOSPHODIESTERASE"/>
    <property type="match status" value="1"/>
</dbReference>
<evidence type="ECO:0000256" key="1">
    <source>
        <dbReference type="ARBA" id="ARBA00022801"/>
    </source>
</evidence>
<evidence type="ECO:0000313" key="4">
    <source>
        <dbReference type="EMBL" id="CAL5980769.1"/>
    </source>
</evidence>
<protein>
    <submittedName>
        <fullName evidence="3">Glycerophosphocholine phosphodiesterase</fullName>
    </submittedName>
    <submittedName>
        <fullName evidence="4">Glycerophosphocholine_phosphodiesterase</fullName>
    </submittedName>
</protein>
<dbReference type="InterPro" id="IPR051578">
    <property type="entry name" value="GDPD"/>
</dbReference>
<sequence length="448" mass="51033">MNPIYATSDATLYVKYKSSRNVQVFLNSKPLQSKKVVCDDITFEEFSGLPYESMTIQSDSQITLKLSSFITAFDFETNSQFTFNFGDPFAILYVNNQLTGPVRSPLSGSVSFNPFLPPLLFSSVSDLFFLPLQPGFAPIFTVGSNSFTHKSNLLQQDFNSNGIFFYQFMEWNCKIPFSTVPSQINHLQIPVPLRIGHRGCGSNKTNSKFGPQKFVENSIKSFQEAQKRIEGVELDIILSKDKVPVIHHDFEILEQSINKYSFEELQNKNESICSFEQVLNQNEEMIVNVEIKYSRECIEQHDYFTRALVIEQTLKCIHENKQHNCYFSSFDPVCCLILKYAQNKFPVFFLNIGLGILTKSQKGIDMNQNVCYKLQNGIDFAKRFGLQGIVTSQPITAVKSGLIEKAIKNGLDVFSWGTVPSQAKQIEKQIKMGMRGIIYDMVYEIDLK</sequence>
<dbReference type="PROSITE" id="PS51704">
    <property type="entry name" value="GP_PDE"/>
    <property type="match status" value="1"/>
</dbReference>
<dbReference type="Gene3D" id="3.20.20.190">
    <property type="entry name" value="Phosphatidylinositol (PI) phosphodiesterase"/>
    <property type="match status" value="1"/>
</dbReference>
<dbReference type="InterPro" id="IPR030395">
    <property type="entry name" value="GP_PDE_dom"/>
</dbReference>